<dbReference type="EMBL" id="GGEC01065154">
    <property type="protein sequence ID" value="MBX45638.1"/>
    <property type="molecule type" value="Transcribed_RNA"/>
</dbReference>
<organism evidence="1">
    <name type="scientific">Rhizophora mucronata</name>
    <name type="common">Asiatic mangrove</name>
    <dbReference type="NCBI Taxonomy" id="61149"/>
    <lineage>
        <taxon>Eukaryota</taxon>
        <taxon>Viridiplantae</taxon>
        <taxon>Streptophyta</taxon>
        <taxon>Embryophyta</taxon>
        <taxon>Tracheophyta</taxon>
        <taxon>Spermatophyta</taxon>
        <taxon>Magnoliopsida</taxon>
        <taxon>eudicotyledons</taxon>
        <taxon>Gunneridae</taxon>
        <taxon>Pentapetalae</taxon>
        <taxon>rosids</taxon>
        <taxon>fabids</taxon>
        <taxon>Malpighiales</taxon>
        <taxon>Rhizophoraceae</taxon>
        <taxon>Rhizophora</taxon>
    </lineage>
</organism>
<evidence type="ECO:0000313" key="1">
    <source>
        <dbReference type="EMBL" id="MBX45638.1"/>
    </source>
</evidence>
<protein>
    <submittedName>
        <fullName evidence="1">Uncharacterized protein</fullName>
    </submittedName>
</protein>
<sequence length="52" mass="5740">MFSVSQSIITRSLVNSCTSWLMISGSACPKYEFFYSASPSIPKKLMSPILGF</sequence>
<proteinExistence type="predicted"/>
<reference evidence="1" key="1">
    <citation type="submission" date="2018-02" db="EMBL/GenBank/DDBJ databases">
        <title>Rhizophora mucronata_Transcriptome.</title>
        <authorList>
            <person name="Meera S.P."/>
            <person name="Sreeshan A."/>
            <person name="Augustine A."/>
        </authorList>
    </citation>
    <scope>NUCLEOTIDE SEQUENCE</scope>
    <source>
        <tissue evidence="1">Leaf</tissue>
    </source>
</reference>
<dbReference type="AlphaFoldDB" id="A0A2P2NT19"/>
<accession>A0A2P2NT19</accession>
<name>A0A2P2NT19_RHIMU</name>